<proteinExistence type="predicted"/>
<dbReference type="PANTHER" id="PTHR37162">
    <property type="entry name" value="HAT FAMILY DIMERISATION DOMAINCONTAINING PROTEIN-RELATED"/>
    <property type="match status" value="1"/>
</dbReference>
<evidence type="ECO:0000313" key="2">
    <source>
        <dbReference type="EMBL" id="CAB3228363.1"/>
    </source>
</evidence>
<dbReference type="Proteomes" id="UP000494256">
    <property type="component" value="Unassembled WGS sequence"/>
</dbReference>
<dbReference type="SUPFAM" id="SSF53098">
    <property type="entry name" value="Ribonuclease H-like"/>
    <property type="match status" value="1"/>
</dbReference>
<dbReference type="PANTHER" id="PTHR37162:SF1">
    <property type="entry name" value="BED-TYPE DOMAIN-CONTAINING PROTEIN"/>
    <property type="match status" value="1"/>
</dbReference>
<name>A0A8S0Z8N9_ARCPL</name>
<keyword evidence="4" id="KW-1185">Reference proteome</keyword>
<evidence type="ECO:0000313" key="3">
    <source>
        <dbReference type="EMBL" id="CAB3236172.1"/>
    </source>
</evidence>
<gene>
    <name evidence="2" type="ORF">APLA_LOCUS3573</name>
    <name evidence="3" type="ORF">APLA_LOCUS7269</name>
</gene>
<evidence type="ECO:0000313" key="5">
    <source>
        <dbReference type="Proteomes" id="UP000494256"/>
    </source>
</evidence>
<sequence length="551" mass="62740">MDSIDSNSDGDGPPTPKKQKAQAGKKQKSKYKQKFRSEWLTNKDFSSWLSEHPTDPLKATCTLCAIIMTAEISVLKRHKEGTKHKDKIKGISQQPSISNLFDKTKMQSADRKVKRAEIKLAAFMAEHKISHAVMHHLNDLLPDIFPDSSIATNLKMKHSKLQVVITNVLGVSEKESIVSYLKCQKVSVLVDESTDIGVVKTMCVVVHYYDSEIGRVVSRFWDLIQLFEESTADHSANAEYLFNAIVKAFEDQNVPLQNVIGFGSDGCNTMMGIRNSVCSRFRQSCPGIAIIKCICHSLHLCASDAAKEIPSECEQLARDVYNHFYKSSSKRQSQFKAFQNFVEVDVHKILRPAQTGWLSLSSVVDRLLEQWDALRLYFDKMYTKMRDLYRNLIKLVMQPECMLDDKLDKIDPTNENLYLNLDDIYLGLGVRKQLSLPEVANNENDKNQNPEACLSLLSHERPTTLAPLFTMLPRIAPKSLQEQQDLDDQWRCLPSYKQNTLDANEPSDIFWHQVAQLQNKDGKNHFQPCPTSCCKFYAYHTLMLTAKEFSA</sequence>
<evidence type="ECO:0000256" key="1">
    <source>
        <dbReference type="SAM" id="MobiDB-lite"/>
    </source>
</evidence>
<protein>
    <recommendedName>
        <fullName evidence="6">DUF4371 domain-containing protein</fullName>
    </recommendedName>
</protein>
<feature type="region of interest" description="Disordered" evidence="1">
    <location>
        <begin position="1"/>
        <end position="33"/>
    </location>
</feature>
<evidence type="ECO:0000313" key="4">
    <source>
        <dbReference type="Proteomes" id="UP000494106"/>
    </source>
</evidence>
<dbReference type="InterPro" id="IPR012337">
    <property type="entry name" value="RNaseH-like_sf"/>
</dbReference>
<feature type="compositionally biased region" description="Basic residues" evidence="1">
    <location>
        <begin position="17"/>
        <end position="33"/>
    </location>
</feature>
<comment type="caution">
    <text evidence="2">The sequence shown here is derived from an EMBL/GenBank/DDBJ whole genome shotgun (WGS) entry which is preliminary data.</text>
</comment>
<dbReference type="AlphaFoldDB" id="A0A8S0Z8N9"/>
<dbReference type="EMBL" id="CADEBC010000346">
    <property type="protein sequence ID" value="CAB3228363.1"/>
    <property type="molecule type" value="Genomic_DNA"/>
</dbReference>
<dbReference type="OrthoDB" id="6159421at2759"/>
<dbReference type="Proteomes" id="UP000494106">
    <property type="component" value="Unassembled WGS sequence"/>
</dbReference>
<dbReference type="EMBL" id="CADEBD010000300">
    <property type="protein sequence ID" value="CAB3236172.1"/>
    <property type="molecule type" value="Genomic_DNA"/>
</dbReference>
<organism evidence="2 4">
    <name type="scientific">Arctia plantaginis</name>
    <name type="common">Wood tiger moth</name>
    <name type="synonym">Phalaena plantaginis</name>
    <dbReference type="NCBI Taxonomy" id="874455"/>
    <lineage>
        <taxon>Eukaryota</taxon>
        <taxon>Metazoa</taxon>
        <taxon>Ecdysozoa</taxon>
        <taxon>Arthropoda</taxon>
        <taxon>Hexapoda</taxon>
        <taxon>Insecta</taxon>
        <taxon>Pterygota</taxon>
        <taxon>Neoptera</taxon>
        <taxon>Endopterygota</taxon>
        <taxon>Lepidoptera</taxon>
        <taxon>Glossata</taxon>
        <taxon>Ditrysia</taxon>
        <taxon>Noctuoidea</taxon>
        <taxon>Erebidae</taxon>
        <taxon>Arctiinae</taxon>
        <taxon>Arctia</taxon>
    </lineage>
</organism>
<evidence type="ECO:0008006" key="6">
    <source>
        <dbReference type="Google" id="ProtNLM"/>
    </source>
</evidence>
<accession>A0A8S0Z8N9</accession>
<reference evidence="4 5" key="1">
    <citation type="submission" date="2020-04" db="EMBL/GenBank/DDBJ databases">
        <authorList>
            <person name="Wallbank WR R."/>
            <person name="Pardo Diaz C."/>
            <person name="Kozak K."/>
            <person name="Martin S."/>
            <person name="Jiggins C."/>
            <person name="Moest M."/>
            <person name="Warren A I."/>
            <person name="Byers J.R.P. K."/>
            <person name="Montejo-Kovacevich G."/>
            <person name="Yen C E."/>
        </authorList>
    </citation>
    <scope>NUCLEOTIDE SEQUENCE [LARGE SCALE GENOMIC DNA]</scope>
</reference>